<evidence type="ECO:0000313" key="2">
    <source>
        <dbReference type="Proteomes" id="UP000504633"/>
    </source>
</evidence>
<keyword evidence="2" id="KW-1185">Reference proteome</keyword>
<keyword evidence="1" id="KW-1133">Transmembrane helix</keyword>
<name>A0A6J1LDW6_DROHY</name>
<gene>
    <name evidence="3" type="primary">LOC111593066</name>
</gene>
<dbReference type="OMA" id="LQWNQWH"/>
<protein>
    <submittedName>
        <fullName evidence="3">Uncharacterized protein LOC111593066</fullName>
    </submittedName>
</protein>
<feature type="transmembrane region" description="Helical" evidence="1">
    <location>
        <begin position="89"/>
        <end position="108"/>
    </location>
</feature>
<sequence>MAQLRMRRLQRRAEELVREFYESMLLLTLDLLLQWNQWHVIRMLNANKLPDELAEPQALSWSTLFFANGLLLTLAQYRPQRFKRYASVVRKLLLLLELFVMLFVVDYVQLSIWQPFLNIFDQALHALGHSKWTWARFIFYYCPGLSTWLINDAFYFMRFVASLSWFLLAVEGAAVNWRLAIDFLLLGQLPDANPVPRRRRKRRHSKSRSTQI</sequence>
<dbReference type="KEGG" id="dhe:111593066"/>
<dbReference type="OrthoDB" id="7848660at2759"/>
<keyword evidence="1" id="KW-0472">Membrane</keyword>
<dbReference type="Proteomes" id="UP000504633">
    <property type="component" value="Unplaced"/>
</dbReference>
<reference evidence="3" key="1">
    <citation type="submission" date="2025-08" db="UniProtKB">
        <authorList>
            <consortium name="RefSeq"/>
        </authorList>
    </citation>
    <scope>IDENTIFICATION</scope>
    <source>
        <strain evidence="3">15085-1641.00</strain>
        <tissue evidence="3">Whole body</tissue>
    </source>
</reference>
<dbReference type="GeneID" id="111593066"/>
<dbReference type="AlphaFoldDB" id="A0A6J1LDW6"/>
<evidence type="ECO:0000313" key="3">
    <source>
        <dbReference type="RefSeq" id="XP_023161410.2"/>
    </source>
</evidence>
<dbReference type="RefSeq" id="XP_023161410.2">
    <property type="nucleotide sequence ID" value="XM_023305642.2"/>
</dbReference>
<proteinExistence type="predicted"/>
<feature type="transmembrane region" description="Helical" evidence="1">
    <location>
        <begin position="153"/>
        <end position="170"/>
    </location>
</feature>
<evidence type="ECO:0000256" key="1">
    <source>
        <dbReference type="SAM" id="Phobius"/>
    </source>
</evidence>
<accession>A0A6J1LDW6</accession>
<organism evidence="2 3">
    <name type="scientific">Drosophila hydei</name>
    <name type="common">Fruit fly</name>
    <dbReference type="NCBI Taxonomy" id="7224"/>
    <lineage>
        <taxon>Eukaryota</taxon>
        <taxon>Metazoa</taxon>
        <taxon>Ecdysozoa</taxon>
        <taxon>Arthropoda</taxon>
        <taxon>Hexapoda</taxon>
        <taxon>Insecta</taxon>
        <taxon>Pterygota</taxon>
        <taxon>Neoptera</taxon>
        <taxon>Endopterygota</taxon>
        <taxon>Diptera</taxon>
        <taxon>Brachycera</taxon>
        <taxon>Muscomorpha</taxon>
        <taxon>Ephydroidea</taxon>
        <taxon>Drosophilidae</taxon>
        <taxon>Drosophila</taxon>
    </lineage>
</organism>
<keyword evidence="1" id="KW-0812">Transmembrane</keyword>